<dbReference type="Proteomes" id="UP001296104">
    <property type="component" value="Unassembled WGS sequence"/>
</dbReference>
<feature type="region of interest" description="Disordered" evidence="1">
    <location>
        <begin position="1"/>
        <end position="404"/>
    </location>
</feature>
<feature type="compositionally biased region" description="Basic and acidic residues" evidence="1">
    <location>
        <begin position="191"/>
        <end position="203"/>
    </location>
</feature>
<dbReference type="EMBL" id="CAVMBE010000034">
    <property type="protein sequence ID" value="CAK4030176.1"/>
    <property type="molecule type" value="Genomic_DNA"/>
</dbReference>
<protein>
    <recommendedName>
        <fullName evidence="2">DUF4211 domain-containing protein</fullName>
    </recommendedName>
</protein>
<keyword evidence="4" id="KW-1185">Reference proteome</keyword>
<evidence type="ECO:0000256" key="1">
    <source>
        <dbReference type="SAM" id="MobiDB-lite"/>
    </source>
</evidence>
<accession>A0AAI9EBR7</accession>
<sequence length="707" mass="80181">MPSSKRSRKRQSRLAFTPLPSSSPATKGYNKQIRDRAANVSLEGVLSSAKRRKVIHDDYDDDDDVESPDELATMPTPATSLEKPASKESEDEEDSDDQPIRSAQRRPMQPPTRKSRSKQKQLDFNSARDPDSFDSPVQLASSSPRRTRSTKGGIFSSQVQGPIVDISSDESDASAASDDLPSPGTVLTRSKKAEKVKEQEQRGTRSSKVPAAEEEDDSDEITVGMRRPRPQQVQEESDDDEDEMPTTMGTQRRKRKRARSRDSFINDSPPQALDTDSDLEIVPPPSRKRRRQASESDRAEDDDDDEPKTPTRRRLKKQPRQLSKQEQEDLAGDLDFLGPSSDAEESARNPRSSQSAAKNARQQALDRLKQKRSGKLPQVEEEDEEQEDAIDEEDDVQELSDEVEEVAAYTSSRQFFKEDDEDADFLVDGEDDEGPLGVPTGIPIEFTRYASMKGKDLFKYAVDWMVQRKINPGFQKDDQLYNLAFKKLDDEVRGLAGSKFTSSAWTPEFTVALQSRPEIAFSPIDRTAAEHFMRDKCDACNRSGHPATFEIQFQGLPYDPSTLEELDHDDDDDDEDSDDASDGDGSTKHNDDEPDWDQQGREIVPINTIFYVGRFCKLNAHTAHSLQHWKMALKEFVEGWLIKMGYTNSAELEKRDRWKTKKKRKYANKIVDYMEKSGEMKILWRKFKANIDEAREAKQGRFEAVSP</sequence>
<name>A0AAI9EBR7_9PEZI</name>
<dbReference type="GO" id="GO:0005634">
    <property type="term" value="C:nucleus"/>
    <property type="evidence" value="ECO:0007669"/>
    <property type="project" value="TreeGrafter"/>
</dbReference>
<evidence type="ECO:0000313" key="4">
    <source>
        <dbReference type="Proteomes" id="UP001296104"/>
    </source>
</evidence>
<organism evidence="3 4">
    <name type="scientific">Lecanosticta acicola</name>
    <dbReference type="NCBI Taxonomy" id="111012"/>
    <lineage>
        <taxon>Eukaryota</taxon>
        <taxon>Fungi</taxon>
        <taxon>Dikarya</taxon>
        <taxon>Ascomycota</taxon>
        <taxon>Pezizomycotina</taxon>
        <taxon>Dothideomycetes</taxon>
        <taxon>Dothideomycetidae</taxon>
        <taxon>Mycosphaerellales</taxon>
        <taxon>Mycosphaerellaceae</taxon>
        <taxon>Lecanosticta</taxon>
    </lineage>
</organism>
<feature type="domain" description="DUF4211" evidence="2">
    <location>
        <begin position="424"/>
        <end position="563"/>
    </location>
</feature>
<proteinExistence type="predicted"/>
<dbReference type="PANTHER" id="PTHR14689">
    <property type="entry name" value="PHORBOL-ESTER_DAG-TYPE DOMAIN-CONTAINING PROTEIN"/>
    <property type="match status" value="1"/>
</dbReference>
<feature type="compositionally biased region" description="Acidic residues" evidence="1">
    <location>
        <begin position="379"/>
        <end position="404"/>
    </location>
</feature>
<dbReference type="AlphaFoldDB" id="A0AAI9EBR7"/>
<feature type="compositionally biased region" description="Polar residues" evidence="1">
    <location>
        <begin position="349"/>
        <end position="362"/>
    </location>
</feature>
<feature type="compositionally biased region" description="Acidic residues" evidence="1">
    <location>
        <begin position="235"/>
        <end position="244"/>
    </location>
</feature>
<evidence type="ECO:0000313" key="3">
    <source>
        <dbReference type="EMBL" id="CAK4030176.1"/>
    </source>
</evidence>
<feature type="compositionally biased region" description="Acidic residues" evidence="1">
    <location>
        <begin position="562"/>
        <end position="582"/>
    </location>
</feature>
<comment type="caution">
    <text evidence="3">The sequence shown here is derived from an EMBL/GenBank/DDBJ whole genome shotgun (WGS) entry which is preliminary data.</text>
</comment>
<dbReference type="Pfam" id="PF13926">
    <property type="entry name" value="DUF4211"/>
    <property type="match status" value="1"/>
</dbReference>
<gene>
    <name evidence="3" type="ORF">LECACI_7A005423</name>
</gene>
<evidence type="ECO:0000259" key="2">
    <source>
        <dbReference type="Pfam" id="PF13926"/>
    </source>
</evidence>
<feature type="compositionally biased region" description="Basic residues" evidence="1">
    <location>
        <begin position="310"/>
        <end position="319"/>
    </location>
</feature>
<feature type="region of interest" description="Disordered" evidence="1">
    <location>
        <begin position="560"/>
        <end position="599"/>
    </location>
</feature>
<reference evidence="3" key="1">
    <citation type="submission" date="2023-11" db="EMBL/GenBank/DDBJ databases">
        <authorList>
            <person name="Alioto T."/>
            <person name="Alioto T."/>
            <person name="Gomez Garrido J."/>
        </authorList>
    </citation>
    <scope>NUCLEOTIDE SEQUENCE</scope>
</reference>
<dbReference type="InterPro" id="IPR025451">
    <property type="entry name" value="DUF4211"/>
</dbReference>
<feature type="compositionally biased region" description="Basic residues" evidence="1">
    <location>
        <begin position="1"/>
        <end position="12"/>
    </location>
</feature>
<feature type="compositionally biased region" description="Acidic residues" evidence="1">
    <location>
        <begin position="58"/>
        <end position="69"/>
    </location>
</feature>
<dbReference type="PANTHER" id="PTHR14689:SF0">
    <property type="entry name" value="COILED-COIL DOMAIN-CONTAINING PROTEIN 82"/>
    <property type="match status" value="1"/>
</dbReference>